<proteinExistence type="predicted"/>
<organism evidence="9">
    <name type="scientific">uncultured Sulfurovum sp</name>
    <dbReference type="NCBI Taxonomy" id="269237"/>
    <lineage>
        <taxon>Bacteria</taxon>
        <taxon>Pseudomonadati</taxon>
        <taxon>Campylobacterota</taxon>
        <taxon>Epsilonproteobacteria</taxon>
        <taxon>Campylobacterales</taxon>
        <taxon>Sulfurovaceae</taxon>
        <taxon>Sulfurovum</taxon>
        <taxon>environmental samples</taxon>
    </lineage>
</organism>
<evidence type="ECO:0000256" key="2">
    <source>
        <dbReference type="ARBA" id="ARBA00012163"/>
    </source>
</evidence>
<keyword evidence="4" id="KW-0540">Nuclease</keyword>
<dbReference type="EMBL" id="CACVAU010000043">
    <property type="protein sequence ID" value="CAA6813849.1"/>
    <property type="molecule type" value="Genomic_DNA"/>
</dbReference>
<evidence type="ECO:0000256" key="3">
    <source>
        <dbReference type="ARBA" id="ARBA00022490"/>
    </source>
</evidence>
<evidence type="ECO:0000256" key="7">
    <source>
        <dbReference type="ARBA" id="ARBA00022884"/>
    </source>
</evidence>
<dbReference type="EC" id="3.1.13.1" evidence="2"/>
<dbReference type="PANTHER" id="PTHR23355">
    <property type="entry name" value="RIBONUCLEASE"/>
    <property type="match status" value="1"/>
</dbReference>
<dbReference type="InterPro" id="IPR001900">
    <property type="entry name" value="RNase_II/R"/>
</dbReference>
<dbReference type="Pfam" id="PF24190">
    <property type="entry name" value="OB_RNR_2nd"/>
    <property type="match status" value="1"/>
</dbReference>
<keyword evidence="3" id="KW-0963">Cytoplasm</keyword>
<sequence length="653" mass="74567">MSPFAIQLINGFIETDLELEDKNAFQALQQLGAIEEVDGLWKLKSLFRVGQLYVNKEGRGFVEAQNKEQKDLIVEAQDMGEANPGDDVVVKRIIARRGRASAKVQLIVRKAHVFQIVYTNHNESDVFEILDLKTGLPTHAKMEGMDLKAFKLGTVMKVDSESEEVLEVFGDLSDPKIDEKISLALYKRANEFDEDCETQAKEVEQEVTASEHLERVDLRELDFCTIDPVTAKDFDDAIYFDMEAFTLYVAIADVSHYVNYFSPIDMEAKRRGFTTYFPHKSFPMLPRELSENICSLKPHVDRLAFVAKIALDKDSLLPIKEEFFEAIIHSKRRFNYDEIDVIIENDGANVTKEHEKRILDYLLPLQQITGRLRGKRLGLGFDFRSEEIKLSINAGHELKETSIETGTPSHSLIEECMLLANQASAKRFEYGVFRIHTPPQLAKLEALLEDLASIGLFVKEYDDSPSLIRSIQKEAIEMNIAPEVDSMIIKSLKQASYTAGNEGHFGLGFSHYSHFTSPIRRYSDLILHRLIKAQLKEDKEQNEYLLRNIEPLCQRVSELERESTKAEWDFRDRKLARWAEKHIGQEFKANVVEIGENAKAILEDEVEGVTVNLHGENVMLFDRVIVKIDAVNIAMAKIQAEFIAKTEKDIMEL</sequence>
<dbReference type="PANTHER" id="PTHR23355:SF9">
    <property type="entry name" value="DIS3-LIKE EXONUCLEASE 2"/>
    <property type="match status" value="1"/>
</dbReference>
<evidence type="ECO:0000256" key="6">
    <source>
        <dbReference type="ARBA" id="ARBA00022839"/>
    </source>
</evidence>
<evidence type="ECO:0000256" key="5">
    <source>
        <dbReference type="ARBA" id="ARBA00022801"/>
    </source>
</evidence>
<keyword evidence="7" id="KW-0694">RNA-binding</keyword>
<evidence type="ECO:0000313" key="9">
    <source>
        <dbReference type="EMBL" id="CAA6813849.1"/>
    </source>
</evidence>
<dbReference type="NCBIfam" id="TIGR00358">
    <property type="entry name" value="3_prime_RNase"/>
    <property type="match status" value="1"/>
</dbReference>
<dbReference type="InterPro" id="IPR004476">
    <property type="entry name" value="RNase_II/RNase_R"/>
</dbReference>
<accession>A0A6S6STH8</accession>
<reference evidence="9" key="1">
    <citation type="submission" date="2020-01" db="EMBL/GenBank/DDBJ databases">
        <authorList>
            <person name="Meier V. D."/>
            <person name="Meier V D."/>
        </authorList>
    </citation>
    <scope>NUCLEOTIDE SEQUENCE</scope>
    <source>
        <strain evidence="9">HLG_WM_MAG_05</strain>
    </source>
</reference>
<dbReference type="InterPro" id="IPR054561">
    <property type="entry name" value="RNR_OB1_N"/>
</dbReference>
<keyword evidence="5" id="KW-0378">Hydrolase</keyword>
<dbReference type="GO" id="GO:0005829">
    <property type="term" value="C:cytosol"/>
    <property type="evidence" value="ECO:0007669"/>
    <property type="project" value="TreeGrafter"/>
</dbReference>
<evidence type="ECO:0000256" key="4">
    <source>
        <dbReference type="ARBA" id="ARBA00022722"/>
    </source>
</evidence>
<dbReference type="Pfam" id="PF00773">
    <property type="entry name" value="RNB"/>
    <property type="match status" value="1"/>
</dbReference>
<dbReference type="PROSITE" id="PS01175">
    <property type="entry name" value="RIBONUCLEASE_II"/>
    <property type="match status" value="1"/>
</dbReference>
<gene>
    <name evidence="9" type="ORF">HELGO_WM15756</name>
</gene>
<dbReference type="SUPFAM" id="SSF50249">
    <property type="entry name" value="Nucleic acid-binding proteins"/>
    <property type="match status" value="2"/>
</dbReference>
<dbReference type="Gene3D" id="2.40.50.140">
    <property type="entry name" value="Nucleic acid-binding proteins"/>
    <property type="match status" value="1"/>
</dbReference>
<dbReference type="SMART" id="SM00955">
    <property type="entry name" value="RNB"/>
    <property type="match status" value="1"/>
</dbReference>
<dbReference type="AlphaFoldDB" id="A0A6S6STH8"/>
<evidence type="ECO:0000259" key="8">
    <source>
        <dbReference type="SMART" id="SM00955"/>
    </source>
</evidence>
<dbReference type="InterPro" id="IPR022966">
    <property type="entry name" value="RNase_II/R_CS"/>
</dbReference>
<dbReference type="GO" id="GO:0006402">
    <property type="term" value="P:mRNA catabolic process"/>
    <property type="evidence" value="ECO:0007669"/>
    <property type="project" value="TreeGrafter"/>
</dbReference>
<dbReference type="InterPro" id="IPR050180">
    <property type="entry name" value="RNR_Ribonuclease"/>
</dbReference>
<protein>
    <recommendedName>
        <fullName evidence="2">exoribonuclease II</fullName>
        <ecNumber evidence="2">3.1.13.1</ecNumber>
    </recommendedName>
</protein>
<evidence type="ECO:0000256" key="1">
    <source>
        <dbReference type="ARBA" id="ARBA00001849"/>
    </source>
</evidence>
<dbReference type="InterPro" id="IPR057293">
    <property type="entry name" value="RNR_OB2"/>
</dbReference>
<keyword evidence="6" id="KW-0269">Exonuclease</keyword>
<dbReference type="GO" id="GO:0003723">
    <property type="term" value="F:RNA binding"/>
    <property type="evidence" value="ECO:0007669"/>
    <property type="project" value="UniProtKB-KW"/>
</dbReference>
<name>A0A6S6STH8_9BACT</name>
<dbReference type="Pfam" id="PF22896">
    <property type="entry name" value="OB_RNR_1st"/>
    <property type="match status" value="1"/>
</dbReference>
<dbReference type="InterPro" id="IPR012340">
    <property type="entry name" value="NA-bd_OB-fold"/>
</dbReference>
<comment type="catalytic activity">
    <reaction evidence="1">
        <text>Exonucleolytic cleavage in the 3'- to 5'-direction to yield nucleoside 5'-phosphates.</text>
        <dbReference type="EC" id="3.1.13.1"/>
    </reaction>
</comment>
<dbReference type="GO" id="GO:0008859">
    <property type="term" value="F:exoribonuclease II activity"/>
    <property type="evidence" value="ECO:0007669"/>
    <property type="project" value="UniProtKB-EC"/>
</dbReference>
<feature type="domain" description="RNB" evidence="8">
    <location>
        <begin position="215"/>
        <end position="537"/>
    </location>
</feature>